<comment type="catalytic activity">
    <reaction evidence="1 18 19">
        <text>(6R)-NADHX = (6S)-NADHX</text>
        <dbReference type="Rhea" id="RHEA:32215"/>
        <dbReference type="ChEBI" id="CHEBI:64074"/>
        <dbReference type="ChEBI" id="CHEBI:64075"/>
        <dbReference type="EC" id="5.1.99.6"/>
    </reaction>
</comment>
<dbReference type="GO" id="GO:0052855">
    <property type="term" value="F:ADP-dependent NAD(P)H-hydrate dehydratase activity"/>
    <property type="evidence" value="ECO:0007669"/>
    <property type="project" value="UniProtKB-UniRule"/>
</dbReference>
<keyword evidence="11 18" id="KW-0413">Isomerase</keyword>
<evidence type="ECO:0000256" key="11">
    <source>
        <dbReference type="ARBA" id="ARBA00023235"/>
    </source>
</evidence>
<feature type="binding site" evidence="18">
    <location>
        <position position="125"/>
    </location>
    <ligand>
        <name>K(+)</name>
        <dbReference type="ChEBI" id="CHEBI:29103"/>
    </ligand>
</feature>
<proteinExistence type="inferred from homology"/>
<feature type="binding site" evidence="18">
    <location>
        <position position="161"/>
    </location>
    <ligand>
        <name>K(+)</name>
        <dbReference type="ChEBI" id="CHEBI:29103"/>
    </ligand>
</feature>
<keyword evidence="6 17" id="KW-0547">Nucleotide-binding</keyword>
<dbReference type="GO" id="GO:0046496">
    <property type="term" value="P:nicotinamide nucleotide metabolic process"/>
    <property type="evidence" value="ECO:0007669"/>
    <property type="project" value="UniProtKB-UniRule"/>
</dbReference>
<evidence type="ECO:0000259" key="21">
    <source>
        <dbReference type="PROSITE" id="PS51385"/>
    </source>
</evidence>
<comment type="catalytic activity">
    <reaction evidence="15 17 19">
        <text>(6S)-NADHX + ADP = AMP + phosphate + NADH + H(+)</text>
        <dbReference type="Rhea" id="RHEA:32223"/>
        <dbReference type="ChEBI" id="CHEBI:15378"/>
        <dbReference type="ChEBI" id="CHEBI:43474"/>
        <dbReference type="ChEBI" id="CHEBI:57945"/>
        <dbReference type="ChEBI" id="CHEBI:64074"/>
        <dbReference type="ChEBI" id="CHEBI:456215"/>
        <dbReference type="ChEBI" id="CHEBI:456216"/>
        <dbReference type="EC" id="4.2.1.136"/>
    </reaction>
</comment>
<evidence type="ECO:0000256" key="8">
    <source>
        <dbReference type="ARBA" id="ARBA00022857"/>
    </source>
</evidence>
<dbReference type="GO" id="GO:0005524">
    <property type="term" value="F:ATP binding"/>
    <property type="evidence" value="ECO:0007669"/>
    <property type="project" value="UniProtKB-UniRule"/>
</dbReference>
<dbReference type="GO" id="GO:0052856">
    <property type="term" value="F:NAD(P)HX epimerase activity"/>
    <property type="evidence" value="ECO:0007669"/>
    <property type="project" value="UniProtKB-UniRule"/>
</dbReference>
<dbReference type="InterPro" id="IPR030677">
    <property type="entry name" value="Nnr"/>
</dbReference>
<dbReference type="InterPro" id="IPR000631">
    <property type="entry name" value="CARKD"/>
</dbReference>
<dbReference type="PROSITE" id="PS51385">
    <property type="entry name" value="YJEF_N"/>
    <property type="match status" value="1"/>
</dbReference>
<comment type="cofactor">
    <cofactor evidence="17">
        <name>Mg(2+)</name>
        <dbReference type="ChEBI" id="CHEBI:18420"/>
    </cofactor>
</comment>
<keyword evidence="12 17" id="KW-0456">Lyase</keyword>
<evidence type="ECO:0000256" key="17">
    <source>
        <dbReference type="HAMAP-Rule" id="MF_01965"/>
    </source>
</evidence>
<evidence type="ECO:0000256" key="10">
    <source>
        <dbReference type="ARBA" id="ARBA00023027"/>
    </source>
</evidence>
<dbReference type="HAMAP" id="MF_01965">
    <property type="entry name" value="NADHX_dehydratase"/>
    <property type="match status" value="1"/>
</dbReference>
<evidence type="ECO:0000259" key="20">
    <source>
        <dbReference type="PROSITE" id="PS51383"/>
    </source>
</evidence>
<sequence>MKIYSAGQIRNWDSFTVQNEGITSLQLMESAAQACTSWLESRFGIHKKYCILCGPGNNGGDGLAIARLLRFRGAEVTVCAEMRTLFKTPDALTNWKEIQQVPSIDCIDLKEFSEIVPAGDVIYIDALFGSGFKDQISGVYKEAVLHLNTFDNIKVSIDIPSGLSADSLAVEGSAILRADHTLTFQSLKKSFLHPETGIFCGKIHILDIGLSMAFDEPANDFAIDKTFIGQRYNKRNDFSHKGSFGKSLIVAGSYGKMGAAVLAVRAALKTGSGITVAASPTSGYNIMQTSCPEAMFESAGENHLTSIPGGEEMAVGIGPGLGTHSETAAALANFLQNRREAIVLDADALNILAASPELLRAVPPGSIITPHPKEFERLFGKSADSFAKLKLARQQASDLNIYFVLKDHNTQVVTPEGNVYYNTTGNAGMAKGGSGDVLLGIITALVAQKYGPEDAALLGVWLHGRAGDLAAKKHSQEAMLATDLIDEIGTVFLSLAEGV</sequence>
<evidence type="ECO:0000256" key="13">
    <source>
        <dbReference type="ARBA" id="ARBA00023268"/>
    </source>
</evidence>
<dbReference type="SUPFAM" id="SSF64153">
    <property type="entry name" value="YjeF N-terminal domain-like"/>
    <property type="match status" value="1"/>
</dbReference>
<evidence type="ECO:0000256" key="14">
    <source>
        <dbReference type="ARBA" id="ARBA00025153"/>
    </source>
</evidence>
<gene>
    <name evidence="18" type="primary">nnrE</name>
    <name evidence="17" type="synonym">nnrD</name>
    <name evidence="23" type="ORF">H1R16_12155</name>
    <name evidence="22" type="ORF">H2507_03305</name>
</gene>
<feature type="binding site" evidence="17">
    <location>
        <position position="435"/>
    </location>
    <ligand>
        <name>AMP</name>
        <dbReference type="ChEBI" id="CHEBI:456215"/>
    </ligand>
</feature>
<feature type="binding site" evidence="17">
    <location>
        <position position="371"/>
    </location>
    <ligand>
        <name>(6S)-NADPHX</name>
        <dbReference type="ChEBI" id="CHEBI:64076"/>
    </ligand>
</feature>
<evidence type="ECO:0000313" key="24">
    <source>
        <dbReference type="Proteomes" id="UP000515349"/>
    </source>
</evidence>
<dbReference type="PROSITE" id="PS51383">
    <property type="entry name" value="YJEF_C_3"/>
    <property type="match status" value="1"/>
</dbReference>
<dbReference type="GO" id="GO:0046872">
    <property type="term" value="F:metal ion binding"/>
    <property type="evidence" value="ECO:0007669"/>
    <property type="project" value="UniProtKB-UniRule"/>
</dbReference>
<dbReference type="InterPro" id="IPR004443">
    <property type="entry name" value="YjeF_N_dom"/>
</dbReference>
<keyword evidence="9 18" id="KW-0630">Potassium</keyword>
<dbReference type="Gene3D" id="3.40.50.10260">
    <property type="entry name" value="YjeF N-terminal domain"/>
    <property type="match status" value="1"/>
</dbReference>
<dbReference type="AlphaFoldDB" id="A0A7D7LP27"/>
<dbReference type="Pfam" id="PF03853">
    <property type="entry name" value="YjeF_N"/>
    <property type="match status" value="1"/>
</dbReference>
<reference evidence="24" key="2">
    <citation type="submission" date="2020-07" db="EMBL/GenBank/DDBJ databases">
        <title>Chryseobacterium sp.cx-624.</title>
        <authorList>
            <person name="Yang C."/>
        </authorList>
    </citation>
    <scope>NUCLEOTIDE SEQUENCE [LARGE SCALE GENOMIC DNA]</scope>
    <source>
        <strain evidence="24">cx-624</strain>
    </source>
</reference>
<comment type="similarity">
    <text evidence="17">Belongs to the NnrD/CARKD family.</text>
</comment>
<comment type="catalytic activity">
    <reaction evidence="2 18 19">
        <text>(6R)-NADPHX = (6S)-NADPHX</text>
        <dbReference type="Rhea" id="RHEA:32227"/>
        <dbReference type="ChEBI" id="CHEBI:64076"/>
        <dbReference type="ChEBI" id="CHEBI:64077"/>
        <dbReference type="EC" id="5.1.99.6"/>
    </reaction>
</comment>
<feature type="binding site" evidence="17">
    <location>
        <begin position="406"/>
        <end position="410"/>
    </location>
    <ligand>
        <name>AMP</name>
        <dbReference type="ChEBI" id="CHEBI:456215"/>
    </ligand>
</feature>
<evidence type="ECO:0000256" key="19">
    <source>
        <dbReference type="PIRNR" id="PIRNR017184"/>
    </source>
</evidence>
<feature type="binding site" evidence="18">
    <location>
        <position position="140"/>
    </location>
    <ligand>
        <name>(6S)-NADPHX</name>
        <dbReference type="ChEBI" id="CHEBI:64076"/>
    </ligand>
</feature>
<feature type="domain" description="YjeF N-terminal" evidence="21">
    <location>
        <begin position="9"/>
        <end position="216"/>
    </location>
</feature>
<dbReference type="CDD" id="cd01171">
    <property type="entry name" value="YXKO-related"/>
    <property type="match status" value="1"/>
</dbReference>
<dbReference type="Proteomes" id="UP000515349">
    <property type="component" value="Chromosome"/>
</dbReference>
<evidence type="ECO:0000313" key="23">
    <source>
        <dbReference type="EMBL" id="QMS99642.1"/>
    </source>
</evidence>
<evidence type="ECO:0000256" key="15">
    <source>
        <dbReference type="ARBA" id="ARBA00048238"/>
    </source>
</evidence>
<evidence type="ECO:0000256" key="16">
    <source>
        <dbReference type="ARBA" id="ARBA00049209"/>
    </source>
</evidence>
<feature type="binding site" evidence="17">
    <location>
        <position position="320"/>
    </location>
    <ligand>
        <name>(6S)-NADPHX</name>
        <dbReference type="ChEBI" id="CHEBI:64076"/>
    </ligand>
</feature>
<evidence type="ECO:0000256" key="1">
    <source>
        <dbReference type="ARBA" id="ARBA00000013"/>
    </source>
</evidence>
<comment type="cofactor">
    <cofactor evidence="18 19">
        <name>K(+)</name>
        <dbReference type="ChEBI" id="CHEBI:29103"/>
    </cofactor>
    <text evidence="18 19">Binds 1 potassium ion per subunit.</text>
</comment>
<reference evidence="25" key="3">
    <citation type="submission" date="2020-07" db="EMBL/GenBank/DDBJ databases">
        <title>Flavobacterium sp. xlx-214.</title>
        <authorList>
            <person name="Yang C."/>
        </authorList>
    </citation>
    <scope>NUCLEOTIDE SEQUENCE [LARGE SCALE GENOMIC DNA]</scope>
    <source>
        <strain evidence="25">CX-624</strain>
    </source>
</reference>
<dbReference type="InterPro" id="IPR029056">
    <property type="entry name" value="Ribokinase-like"/>
</dbReference>
<name>A0A7D7LP27_9FLAO</name>
<feature type="binding site" evidence="18">
    <location>
        <position position="58"/>
    </location>
    <ligand>
        <name>K(+)</name>
        <dbReference type="ChEBI" id="CHEBI:29103"/>
    </ligand>
</feature>
<dbReference type="NCBIfam" id="TIGR00197">
    <property type="entry name" value="yjeF_nterm"/>
    <property type="match status" value="1"/>
</dbReference>
<keyword evidence="8 17" id="KW-0521">NADP</keyword>
<evidence type="ECO:0000256" key="9">
    <source>
        <dbReference type="ARBA" id="ARBA00022958"/>
    </source>
</evidence>
<comment type="catalytic activity">
    <reaction evidence="16 17 19">
        <text>(6S)-NADPHX + ADP = AMP + phosphate + NADPH + H(+)</text>
        <dbReference type="Rhea" id="RHEA:32235"/>
        <dbReference type="ChEBI" id="CHEBI:15378"/>
        <dbReference type="ChEBI" id="CHEBI:43474"/>
        <dbReference type="ChEBI" id="CHEBI:57783"/>
        <dbReference type="ChEBI" id="CHEBI:64076"/>
        <dbReference type="ChEBI" id="CHEBI:456215"/>
        <dbReference type="ChEBI" id="CHEBI:456216"/>
        <dbReference type="EC" id="4.2.1.136"/>
    </reaction>
</comment>
<comment type="similarity">
    <text evidence="4 19">In the C-terminal section; belongs to the NnrD/CARKD family.</text>
</comment>
<comment type="similarity">
    <text evidence="18">Belongs to the NnrE/AIBP family.</text>
</comment>
<accession>A0A7D7LP27</accession>
<feature type="binding site" evidence="18">
    <location>
        <begin position="57"/>
        <end position="61"/>
    </location>
    <ligand>
        <name>(6S)-NADPHX</name>
        <dbReference type="ChEBI" id="CHEBI:64076"/>
    </ligand>
</feature>
<reference evidence="23" key="1">
    <citation type="submission" date="2020-07" db="EMBL/GenBank/DDBJ databases">
        <title>Chryseobacterium sp. CX-624.</title>
        <authorList>
            <person name="Yang C."/>
        </authorList>
    </citation>
    <scope>NUCLEOTIDE SEQUENCE</scope>
    <source>
        <strain evidence="23">CX-624</strain>
    </source>
</reference>
<dbReference type="EC" id="4.2.1.136" evidence="19"/>
<keyword evidence="7 17" id="KW-0067">ATP-binding</keyword>
<feature type="binding site" evidence="17">
    <location>
        <position position="259"/>
    </location>
    <ligand>
        <name>(6S)-NADPHX</name>
        <dbReference type="ChEBI" id="CHEBI:64076"/>
    </ligand>
</feature>
<dbReference type="PIRSF" id="PIRSF017184">
    <property type="entry name" value="Nnr"/>
    <property type="match status" value="1"/>
</dbReference>
<evidence type="ECO:0000256" key="18">
    <source>
        <dbReference type="HAMAP-Rule" id="MF_01966"/>
    </source>
</evidence>
<dbReference type="SUPFAM" id="SSF53613">
    <property type="entry name" value="Ribokinase-like"/>
    <property type="match status" value="1"/>
</dbReference>
<dbReference type="EMBL" id="JACEUX010000001">
    <property type="protein sequence ID" value="MBA5246188.1"/>
    <property type="molecule type" value="Genomic_DNA"/>
</dbReference>
<evidence type="ECO:0000256" key="6">
    <source>
        <dbReference type="ARBA" id="ARBA00022741"/>
    </source>
</evidence>
<evidence type="ECO:0000256" key="5">
    <source>
        <dbReference type="ARBA" id="ARBA00022723"/>
    </source>
</evidence>
<keyword evidence="25" id="KW-1185">Reference proteome</keyword>
<dbReference type="Pfam" id="PF01256">
    <property type="entry name" value="Carb_kinase"/>
    <property type="match status" value="1"/>
</dbReference>
<dbReference type="PANTHER" id="PTHR12592:SF0">
    <property type="entry name" value="ATP-DEPENDENT (S)-NAD(P)H-HYDRATE DEHYDRATASE"/>
    <property type="match status" value="1"/>
</dbReference>
<protein>
    <recommendedName>
        <fullName evidence="19">Bifunctional NAD(P)H-hydrate repair enzyme</fullName>
    </recommendedName>
    <alternativeName>
        <fullName evidence="19">Nicotinamide nucleotide repair protein</fullName>
    </alternativeName>
    <domain>
        <recommendedName>
            <fullName evidence="19">ADP-dependent (S)-NAD(P)H-hydrate dehydratase</fullName>
            <ecNumber evidence="19">4.2.1.136</ecNumber>
        </recommendedName>
        <alternativeName>
            <fullName evidence="19">ADP-dependent NAD(P)HX dehydratase</fullName>
        </alternativeName>
    </domain>
    <domain>
        <recommendedName>
            <fullName evidence="19">NAD(P)H-hydrate epimerase</fullName>
            <ecNumber evidence="19">5.1.99.6</ecNumber>
        </recommendedName>
    </domain>
</protein>
<dbReference type="PANTHER" id="PTHR12592">
    <property type="entry name" value="ATP-DEPENDENT (S)-NAD(P)H-HYDRATE DEHYDRATASE FAMILY MEMBER"/>
    <property type="match status" value="1"/>
</dbReference>
<evidence type="ECO:0000313" key="22">
    <source>
        <dbReference type="EMBL" id="MBA5246188.1"/>
    </source>
</evidence>
<dbReference type="Proteomes" id="UP000539710">
    <property type="component" value="Unassembled WGS sequence"/>
</dbReference>
<keyword evidence="13" id="KW-0511">Multifunctional enzyme</keyword>
<evidence type="ECO:0000256" key="2">
    <source>
        <dbReference type="ARBA" id="ARBA00000909"/>
    </source>
</evidence>
<feature type="binding site" evidence="18">
    <location>
        <begin position="129"/>
        <end position="135"/>
    </location>
    <ligand>
        <name>(6S)-NADPHX</name>
        <dbReference type="ChEBI" id="CHEBI:64076"/>
    </ligand>
</feature>
<dbReference type="NCBIfam" id="TIGR00196">
    <property type="entry name" value="yjeF_cterm"/>
    <property type="match status" value="1"/>
</dbReference>
<dbReference type="EMBL" id="CP059472">
    <property type="protein sequence ID" value="QMS99642.1"/>
    <property type="molecule type" value="Genomic_DNA"/>
</dbReference>
<feature type="binding site" evidence="18">
    <location>
        <position position="158"/>
    </location>
    <ligand>
        <name>(6S)-NADPHX</name>
        <dbReference type="ChEBI" id="CHEBI:64076"/>
    </ligand>
</feature>
<feature type="domain" description="YjeF C-terminal" evidence="20">
    <location>
        <begin position="224"/>
        <end position="495"/>
    </location>
</feature>
<comment type="subunit">
    <text evidence="17">Homotetramer.</text>
</comment>
<evidence type="ECO:0000313" key="25">
    <source>
        <dbReference type="Proteomes" id="UP000539710"/>
    </source>
</evidence>
<organism evidence="23 24">
    <name type="scientific">Marnyiella aurantia</name>
    <dbReference type="NCBI Taxonomy" id="2758037"/>
    <lineage>
        <taxon>Bacteria</taxon>
        <taxon>Pseudomonadati</taxon>
        <taxon>Bacteroidota</taxon>
        <taxon>Flavobacteriia</taxon>
        <taxon>Flavobacteriales</taxon>
        <taxon>Weeksellaceae</taxon>
        <taxon>Marnyiella</taxon>
    </lineage>
</organism>
<dbReference type="EC" id="5.1.99.6" evidence="19"/>
<dbReference type="InterPro" id="IPR036652">
    <property type="entry name" value="YjeF_N_dom_sf"/>
</dbReference>
<evidence type="ECO:0000256" key="7">
    <source>
        <dbReference type="ARBA" id="ARBA00022840"/>
    </source>
</evidence>
<feature type="binding site" evidence="17">
    <location>
        <position position="436"/>
    </location>
    <ligand>
        <name>(6S)-NADPHX</name>
        <dbReference type="ChEBI" id="CHEBI:64076"/>
    </ligand>
</feature>
<comment type="function">
    <text evidence="14 19">Bifunctional enzyme that catalyzes the epimerization of the S- and R-forms of NAD(P)HX and the dehydration of the S-form of NAD(P)HX at the expense of ADP, which is converted to AMP. This allows the repair of both epimers of NAD(P)HX, a damaged form of NAD(P)H that is a result of enzymatic or heat-dependent hydration.</text>
</comment>
<comment type="function">
    <text evidence="18">Catalyzes the epimerization of the S- and R-forms of NAD(P)HX, a damaged form of NAD(P)H that is a result of enzymatic or heat-dependent hydration. This is a prerequisite for the S-specific NAD(P)H-hydrate dehydratase to allow the repair of both epimers of NAD(P)HX.</text>
</comment>
<dbReference type="HAMAP" id="MF_01966">
    <property type="entry name" value="NADHX_epimerase"/>
    <property type="match status" value="1"/>
</dbReference>
<evidence type="ECO:0000256" key="12">
    <source>
        <dbReference type="ARBA" id="ARBA00023239"/>
    </source>
</evidence>
<dbReference type="KEGG" id="cbau:H1R16_12155"/>
<keyword evidence="5 18" id="KW-0479">Metal-binding</keyword>
<dbReference type="GO" id="GO:0110051">
    <property type="term" value="P:metabolite repair"/>
    <property type="evidence" value="ECO:0007669"/>
    <property type="project" value="TreeGrafter"/>
</dbReference>
<reference evidence="22" key="4">
    <citation type="submission" date="2020-07" db="EMBL/GenBank/DDBJ databases">
        <authorList>
            <person name="Yang C."/>
        </authorList>
    </citation>
    <scope>NUCLEOTIDE SEQUENCE</scope>
    <source>
        <strain evidence="22">Cx-624</strain>
    </source>
</reference>
<keyword evidence="10 17" id="KW-0520">NAD</keyword>
<evidence type="ECO:0000256" key="3">
    <source>
        <dbReference type="ARBA" id="ARBA00006001"/>
    </source>
</evidence>
<dbReference type="Gene3D" id="3.40.1190.20">
    <property type="match status" value="1"/>
</dbReference>
<comment type="similarity">
    <text evidence="3 19">In the N-terminal section; belongs to the NnrE/AIBP family.</text>
</comment>
<comment type="function">
    <text evidence="17">Catalyzes the dehydration of the S-form of NAD(P)HX at the expense of ADP, which is converted to AMP. Together with NAD(P)HX epimerase, which catalyzes the epimerization of the S- and R-forms, the enzyme allows the repair of both epimers of NAD(P)HX, a damaged form of NAD(P)H that is a result of enzymatic or heat-dependent hydration.</text>
</comment>
<evidence type="ECO:0000256" key="4">
    <source>
        <dbReference type="ARBA" id="ARBA00009524"/>
    </source>
</evidence>